<dbReference type="Pfam" id="PF14256">
    <property type="entry name" value="YwiC"/>
    <property type="match status" value="1"/>
</dbReference>
<keyword evidence="1" id="KW-1133">Transmembrane helix</keyword>
<dbReference type="RefSeq" id="WP_006249214.1">
    <property type="nucleotide sequence ID" value="NZ_CP011098.1"/>
</dbReference>
<keyword evidence="7" id="KW-1185">Reference proteome</keyword>
<keyword evidence="1" id="KW-0812">Transmembrane</keyword>
<dbReference type="Proteomes" id="UP000315164">
    <property type="component" value="Unassembled WGS sequence"/>
</dbReference>
<evidence type="ECO:0000313" key="2">
    <source>
        <dbReference type="EMBL" id="STY64383.1"/>
    </source>
</evidence>
<name>A0A248ZYC4_MANHA</name>
<feature type="transmembrane region" description="Helical" evidence="1">
    <location>
        <begin position="33"/>
        <end position="56"/>
    </location>
</feature>
<dbReference type="Proteomes" id="UP000318394">
    <property type="component" value="Unassembled WGS sequence"/>
</dbReference>
<protein>
    <recommendedName>
        <fullName evidence="8">YwiC-like protein</fullName>
    </recommendedName>
</protein>
<evidence type="ECO:0000256" key="1">
    <source>
        <dbReference type="SAM" id="Phobius"/>
    </source>
</evidence>
<dbReference type="EMBL" id="VAJI01000051">
    <property type="protein sequence ID" value="TRB34112.1"/>
    <property type="molecule type" value="Genomic_DNA"/>
</dbReference>
<evidence type="ECO:0000313" key="3">
    <source>
        <dbReference type="EMBL" id="TRB34112.1"/>
    </source>
</evidence>
<dbReference type="Proteomes" id="UP000254802">
    <property type="component" value="Unassembled WGS sequence"/>
</dbReference>
<feature type="transmembrane region" description="Helical" evidence="1">
    <location>
        <begin position="119"/>
        <end position="136"/>
    </location>
</feature>
<dbReference type="OrthoDB" id="2380563at2"/>
<sequence length="235" mass="27166">MFKEKPVISNQHGALAMAMLPFLYAVIESGFSTLHIFFGLSWLFLYFFSYPFLSLFSKKPTERNKKWAKIYFGLSILFALPLIYAQPSILQFLPIILPLGLVQVHYAKQKDERNLWNDIAGILTFGIMGMAAYYLVTKQYQFEILLHPTLFFIATTFYIKSMVRERRNPIYMEISIAIHLVLAMLYILCSLQAVFFAYLIATARAIIVPSFGWNVKQVGMLEFPVILLFLASLIW</sequence>
<evidence type="ECO:0000313" key="7">
    <source>
        <dbReference type="Proteomes" id="UP000318394"/>
    </source>
</evidence>
<dbReference type="KEGG" id="mhaq:WC39_04595"/>
<dbReference type="EMBL" id="UGPN01000002">
    <property type="protein sequence ID" value="STY64383.1"/>
    <property type="molecule type" value="Genomic_DNA"/>
</dbReference>
<dbReference type="InterPro" id="IPR025576">
    <property type="entry name" value="YwiC"/>
</dbReference>
<evidence type="ECO:0008006" key="8">
    <source>
        <dbReference type="Google" id="ProtNLM"/>
    </source>
</evidence>
<organism evidence="4 6">
    <name type="scientific">Mannheimia haemolytica</name>
    <name type="common">Pasteurella haemolytica</name>
    <dbReference type="NCBI Taxonomy" id="75985"/>
    <lineage>
        <taxon>Bacteria</taxon>
        <taxon>Pseudomonadati</taxon>
        <taxon>Pseudomonadota</taxon>
        <taxon>Gammaproteobacteria</taxon>
        <taxon>Pasteurellales</taxon>
        <taxon>Pasteurellaceae</taxon>
        <taxon>Mannheimia</taxon>
    </lineage>
</organism>
<proteinExistence type="predicted"/>
<gene>
    <name evidence="4" type="ORF">FEA53_12250</name>
    <name evidence="3" type="ORF">FEB89_13100</name>
    <name evidence="2" type="ORF">NCTC10638_03562</name>
</gene>
<accession>A0A248ZYC4</accession>
<reference evidence="6 7" key="2">
    <citation type="journal article" date="2019" name="Vet. Microbiol.">
        <title>Genetic characterization of susceptible and multi-drug resistant Mannheimia haemolytica isolated from high-risk stocker calves prior to and after antimicrobial metaphylaxis.</title>
        <authorList>
            <person name="Snyder E.R."/>
            <person name="Alvarez-Narvaez S."/>
            <person name="Credille B.C."/>
        </authorList>
    </citation>
    <scope>NUCLEOTIDE SEQUENCE [LARGE SCALE GENOMIC DNA]</scope>
    <source>
        <strain evidence="4 6">UGA-R5-128-1</strain>
        <strain evidence="3 7">UGA-R7-163-1</strain>
    </source>
</reference>
<reference evidence="2 5" key="1">
    <citation type="submission" date="2018-06" db="EMBL/GenBank/DDBJ databases">
        <authorList>
            <consortium name="Pathogen Informatics"/>
            <person name="Doyle S."/>
        </authorList>
    </citation>
    <scope>NUCLEOTIDE SEQUENCE [LARGE SCALE GENOMIC DNA]</scope>
    <source>
        <strain evidence="2 5">NCTC10638</strain>
    </source>
</reference>
<evidence type="ECO:0000313" key="6">
    <source>
        <dbReference type="Proteomes" id="UP000315164"/>
    </source>
</evidence>
<evidence type="ECO:0000313" key="4">
    <source>
        <dbReference type="EMBL" id="TRB72397.1"/>
    </source>
</evidence>
<evidence type="ECO:0000313" key="5">
    <source>
        <dbReference type="Proteomes" id="UP000254802"/>
    </source>
</evidence>
<feature type="transmembrane region" description="Helical" evidence="1">
    <location>
        <begin position="180"/>
        <end position="201"/>
    </location>
</feature>
<feature type="transmembrane region" description="Helical" evidence="1">
    <location>
        <begin position="90"/>
        <end position="107"/>
    </location>
</feature>
<dbReference type="AlphaFoldDB" id="A0A248ZYC4"/>
<feature type="transmembrane region" description="Helical" evidence="1">
    <location>
        <begin position="213"/>
        <end position="234"/>
    </location>
</feature>
<dbReference type="STRING" id="75985.WC39_04595"/>
<keyword evidence="1" id="KW-0472">Membrane</keyword>
<feature type="transmembrane region" description="Helical" evidence="1">
    <location>
        <begin position="68"/>
        <end position="84"/>
    </location>
</feature>
<dbReference type="EMBL" id="VAJB01000038">
    <property type="protein sequence ID" value="TRB72397.1"/>
    <property type="molecule type" value="Genomic_DNA"/>
</dbReference>
<feature type="transmembrane region" description="Helical" evidence="1">
    <location>
        <begin position="7"/>
        <end position="27"/>
    </location>
</feature>
<dbReference type="GeneID" id="67368535"/>
<dbReference type="KEGG" id="mhay:VK67_04595"/>
<feature type="transmembrane region" description="Helical" evidence="1">
    <location>
        <begin position="142"/>
        <end position="159"/>
    </location>
</feature>